<proteinExistence type="predicted"/>
<protein>
    <submittedName>
        <fullName evidence="3">Uncharacterized protein</fullName>
    </submittedName>
</protein>
<feature type="region of interest" description="Disordered" evidence="1">
    <location>
        <begin position="130"/>
        <end position="155"/>
    </location>
</feature>
<evidence type="ECO:0000256" key="1">
    <source>
        <dbReference type="SAM" id="MobiDB-lite"/>
    </source>
</evidence>
<accession>A0A5K0UAK3</accession>
<evidence type="ECO:0000256" key="2">
    <source>
        <dbReference type="SAM" id="Phobius"/>
    </source>
</evidence>
<feature type="compositionally biased region" description="Basic and acidic residues" evidence="1">
    <location>
        <begin position="135"/>
        <end position="152"/>
    </location>
</feature>
<sequence length="696" mass="77044">MVYYPTENPVVGTLILLTLLYVLLRVNKIDIADFFSSDRFIRVYNENPIVVIITIAVVVYSSYSIYVGISSRLENLISERFDSSQQGTQSGTQNGSGPIIDQTEKQFMSFDKFYQTFVMTTIVEEVLEESSSLSESEHSSESESEHESEHPMKHQVTKLTVPDNRFIVLRTTIDGVKYYLVMDSFMEQDLLYKKTTLHTKNDSDKAGICGAGPGSTNFVVPVLMREDLLDGEYKAYVTRAFGDVAKAVATQTALDAVNQKMLQNKSVVGGSGGYAVDSTGTRIEGFGDILAPLIGGSKSVISDVKPSESSDSESESSQTLIDNITNSSSEDEHPGHLNGLLSEHESEGGTIQNVKQQLNDGKTDAQRVLKQTILPRYTHHLTMIRKTPTRDVVAKSLADVIGNSTVSTSESESESEEHHNKGDHKHKPIVDVPNPDKPCYVLAGVTKEQTSDVQRLPSEAPYAIDLTRNFSPFTIPRQRLESTYDTVGIKKSTVVTKMTKIEDDKKFVCGVQRSSQTKFSDVYAVTVTPSIDQLDKVSVSGSNTSSNGENNSAPKADMVDDTFLYYGRNNTNVVHMEPVVNLYVLGDFKNKNNVPAENVKCWLARLDGYTDPTLQDTNKKSGVMITDPYNDSKSAYYNKPRFYPVGIIPDDYKQCNATKPDSPESACIGKRYINGVDYSDARRIDFEVATVQLNPL</sequence>
<gene>
    <name evidence="3" type="ORF">YASMINEVIRUS_995</name>
</gene>
<dbReference type="Proteomes" id="UP000594342">
    <property type="component" value="Unassembled WGS sequence"/>
</dbReference>
<dbReference type="EMBL" id="UPSH01000001">
    <property type="protein sequence ID" value="VBB18532.1"/>
    <property type="molecule type" value="Genomic_DNA"/>
</dbReference>
<feature type="transmembrane region" description="Helical" evidence="2">
    <location>
        <begin position="47"/>
        <end position="69"/>
    </location>
</feature>
<evidence type="ECO:0000313" key="4">
    <source>
        <dbReference type="Proteomes" id="UP000594342"/>
    </source>
</evidence>
<comment type="caution">
    <text evidence="3">The sequence shown here is derived from an EMBL/GenBank/DDBJ whole genome shotgun (WGS) entry which is preliminary data.</text>
</comment>
<name>A0A5K0UAK3_9VIRU</name>
<feature type="region of interest" description="Disordered" evidence="1">
    <location>
        <begin position="536"/>
        <end position="555"/>
    </location>
</feature>
<keyword evidence="2" id="KW-0812">Transmembrane</keyword>
<keyword evidence="2" id="KW-0472">Membrane</keyword>
<keyword evidence="2" id="KW-1133">Transmembrane helix</keyword>
<feature type="region of interest" description="Disordered" evidence="1">
    <location>
        <begin position="301"/>
        <end position="320"/>
    </location>
</feature>
<feature type="transmembrane region" description="Helical" evidence="2">
    <location>
        <begin position="6"/>
        <end position="26"/>
    </location>
</feature>
<keyword evidence="4" id="KW-1185">Reference proteome</keyword>
<evidence type="ECO:0000313" key="3">
    <source>
        <dbReference type="EMBL" id="VBB18532.1"/>
    </source>
</evidence>
<feature type="compositionally biased region" description="Low complexity" evidence="1">
    <location>
        <begin position="537"/>
        <end position="552"/>
    </location>
</feature>
<reference evidence="3 4" key="1">
    <citation type="submission" date="2018-10" db="EMBL/GenBank/DDBJ databases">
        <authorList>
            <consortium name="IHU Genomes"/>
        </authorList>
    </citation>
    <scope>NUCLEOTIDE SEQUENCE [LARGE SCALE GENOMIC DNA]</scope>
    <source>
        <strain evidence="3 4">A1</strain>
    </source>
</reference>
<feature type="region of interest" description="Disordered" evidence="1">
    <location>
        <begin position="404"/>
        <end position="433"/>
    </location>
</feature>
<organism evidence="3 4">
    <name type="scientific">Yasminevirus sp. GU-2018</name>
    <dbReference type="NCBI Taxonomy" id="2420051"/>
    <lineage>
        <taxon>Viruses</taxon>
        <taxon>Varidnaviria</taxon>
        <taxon>Bamfordvirae</taxon>
        <taxon>Nucleocytoviricota</taxon>
        <taxon>Megaviricetes</taxon>
        <taxon>Imitervirales</taxon>
        <taxon>Mimiviridae</taxon>
        <taxon>Klosneuvirinae</taxon>
        <taxon>Yasminevirus</taxon>
        <taxon>Yasminevirus saudimassiliense</taxon>
    </lineage>
</organism>